<evidence type="ECO:0000313" key="2">
    <source>
        <dbReference type="EMBL" id="RCH78376.1"/>
    </source>
</evidence>
<comment type="caution">
    <text evidence="2">The sequence shown here is derived from an EMBL/GenBank/DDBJ whole genome shotgun (WGS) entry which is preliminary data.</text>
</comment>
<keyword evidence="3" id="KW-1185">Reference proteome</keyword>
<dbReference type="Pfam" id="PF24818">
    <property type="entry name" value="PH_TRF2_HOY1"/>
    <property type="match status" value="1"/>
</dbReference>
<dbReference type="STRING" id="4846.A0A367IL66"/>
<accession>A0A367IL66</accession>
<dbReference type="Proteomes" id="UP000253551">
    <property type="component" value="Unassembled WGS sequence"/>
</dbReference>
<name>A0A367IL66_RHIST</name>
<evidence type="ECO:0000259" key="1">
    <source>
        <dbReference type="Pfam" id="PF24818"/>
    </source>
</evidence>
<feature type="non-terminal residue" evidence="2">
    <location>
        <position position="1"/>
    </location>
</feature>
<gene>
    <name evidence="2" type="ORF">CU098_006677</name>
</gene>
<protein>
    <recommendedName>
        <fullName evidence="1">TRF2/HOY1 PH-like domain-containing protein</fullName>
    </recommendedName>
</protein>
<feature type="domain" description="TRF2/HOY1 PH-like" evidence="1">
    <location>
        <begin position="6"/>
        <end position="115"/>
    </location>
</feature>
<proteinExistence type="predicted"/>
<evidence type="ECO:0000313" key="3">
    <source>
        <dbReference type="Proteomes" id="UP000253551"/>
    </source>
</evidence>
<dbReference type="OrthoDB" id="6159439at2759"/>
<dbReference type="InterPro" id="IPR057939">
    <property type="entry name" value="TRF2_HOY1_PH"/>
</dbReference>
<sequence>VIQLRPNSLRIGTWTRFSSEAAGMLEWDLSCDFIMAERAFCWKVRVEKSEFKIKIELDQVQSIQLQPTGQLDISVCSLSFSMLIDQEWLPCADFTEGQQASISALHTLEGDYELLKHALLDIMILAPELSAKIINPLDYRDYSVSPSATPEPFMIQYAMDSKSDLMLQAPFPLSPIDSNYNSLYNAYII</sequence>
<dbReference type="EMBL" id="PJQM01007291">
    <property type="protein sequence ID" value="RCH78376.1"/>
    <property type="molecule type" value="Genomic_DNA"/>
</dbReference>
<dbReference type="AlphaFoldDB" id="A0A367IL66"/>
<reference evidence="2 3" key="1">
    <citation type="journal article" date="2018" name="G3 (Bethesda)">
        <title>Phylogenetic and Phylogenomic Definition of Rhizopus Species.</title>
        <authorList>
            <person name="Gryganskyi A.P."/>
            <person name="Golan J."/>
            <person name="Dolatabadi S."/>
            <person name="Mondo S."/>
            <person name="Robb S."/>
            <person name="Idnurm A."/>
            <person name="Muszewska A."/>
            <person name="Steczkiewicz K."/>
            <person name="Masonjones S."/>
            <person name="Liao H.L."/>
            <person name="Gajdeczka M.T."/>
            <person name="Anike F."/>
            <person name="Vuek A."/>
            <person name="Anishchenko I.M."/>
            <person name="Voigt K."/>
            <person name="de Hoog G.S."/>
            <person name="Smith M.E."/>
            <person name="Heitman J."/>
            <person name="Vilgalys R."/>
            <person name="Stajich J.E."/>
        </authorList>
    </citation>
    <scope>NUCLEOTIDE SEQUENCE [LARGE SCALE GENOMIC DNA]</scope>
    <source>
        <strain evidence="2 3">LSU 92-RS-03</strain>
    </source>
</reference>
<organism evidence="2 3">
    <name type="scientific">Rhizopus stolonifer</name>
    <name type="common">Rhizopus nigricans</name>
    <dbReference type="NCBI Taxonomy" id="4846"/>
    <lineage>
        <taxon>Eukaryota</taxon>
        <taxon>Fungi</taxon>
        <taxon>Fungi incertae sedis</taxon>
        <taxon>Mucoromycota</taxon>
        <taxon>Mucoromycotina</taxon>
        <taxon>Mucoromycetes</taxon>
        <taxon>Mucorales</taxon>
        <taxon>Mucorineae</taxon>
        <taxon>Rhizopodaceae</taxon>
        <taxon>Rhizopus</taxon>
    </lineage>
</organism>